<evidence type="ECO:0000259" key="5">
    <source>
        <dbReference type="PROSITE" id="PS50887"/>
    </source>
</evidence>
<organism evidence="6 7">
    <name type="scientific">Candidatus Methylospira mobilis</name>
    <dbReference type="NCBI Taxonomy" id="1808979"/>
    <lineage>
        <taxon>Bacteria</taxon>
        <taxon>Pseudomonadati</taxon>
        <taxon>Pseudomonadota</taxon>
        <taxon>Gammaproteobacteria</taxon>
        <taxon>Methylococcales</taxon>
        <taxon>Methylococcaceae</taxon>
        <taxon>Candidatus Methylospira</taxon>
    </lineage>
</organism>
<dbReference type="NCBIfam" id="TIGR00229">
    <property type="entry name" value="sensory_box"/>
    <property type="match status" value="1"/>
</dbReference>
<dbReference type="PANTHER" id="PTHR44757:SF2">
    <property type="entry name" value="BIOFILM ARCHITECTURE MAINTENANCE PROTEIN MBAA"/>
    <property type="match status" value="1"/>
</dbReference>
<dbReference type="PROSITE" id="PS50883">
    <property type="entry name" value="EAL"/>
    <property type="match status" value="1"/>
</dbReference>
<dbReference type="GO" id="GO:0003824">
    <property type="term" value="F:catalytic activity"/>
    <property type="evidence" value="ECO:0007669"/>
    <property type="project" value="UniProtKB-ARBA"/>
</dbReference>
<dbReference type="InParanoid" id="A0A5Q0BF93"/>
<dbReference type="InterPro" id="IPR013767">
    <property type="entry name" value="PAS_fold"/>
</dbReference>
<dbReference type="PROSITE" id="PS50113">
    <property type="entry name" value="PAC"/>
    <property type="match status" value="1"/>
</dbReference>
<dbReference type="CDD" id="cd01948">
    <property type="entry name" value="EAL"/>
    <property type="match status" value="1"/>
</dbReference>
<comment type="cofactor">
    <cofactor evidence="1">
        <name>Mg(2+)</name>
        <dbReference type="ChEBI" id="CHEBI:18420"/>
    </cofactor>
</comment>
<dbReference type="Gene3D" id="3.30.70.270">
    <property type="match status" value="1"/>
</dbReference>
<dbReference type="SMART" id="SM00091">
    <property type="entry name" value="PAS"/>
    <property type="match status" value="1"/>
</dbReference>
<feature type="domain" description="PAS" evidence="2">
    <location>
        <begin position="125"/>
        <end position="171"/>
    </location>
</feature>
<dbReference type="InterPro" id="IPR000700">
    <property type="entry name" value="PAS-assoc_C"/>
</dbReference>
<dbReference type="Pfam" id="PF00563">
    <property type="entry name" value="EAL"/>
    <property type="match status" value="1"/>
</dbReference>
<name>A0A5Q0BF93_9GAMM</name>
<evidence type="ECO:0000259" key="4">
    <source>
        <dbReference type="PROSITE" id="PS50883"/>
    </source>
</evidence>
<dbReference type="PROSITE" id="PS50112">
    <property type="entry name" value="PAS"/>
    <property type="match status" value="1"/>
</dbReference>
<dbReference type="SMART" id="SM00086">
    <property type="entry name" value="PAC"/>
    <property type="match status" value="2"/>
</dbReference>
<dbReference type="CDD" id="cd01949">
    <property type="entry name" value="GGDEF"/>
    <property type="match status" value="1"/>
</dbReference>
<evidence type="ECO:0000256" key="1">
    <source>
        <dbReference type="ARBA" id="ARBA00001946"/>
    </source>
</evidence>
<dbReference type="InterPro" id="IPR000014">
    <property type="entry name" value="PAS"/>
</dbReference>
<sequence>MMQNNRAGIGLWERNLIDGTLVWSNSASNLVKLPNNKAFPAKHHAKWEDFLALIHPEDRQYLENISRAHIKSGSRFEAKCRVHVVDDTFRLMRVAAQLERDGNGAPVYIRGIIENVAESGHDQREPQLVNSVFAHIKEGILVTDGKGIILDASPAFTRLTGYSREEVLGKTPRLLQSGRYNDEFYEHLWKTLLEQGAWSGEIVDCKKDGSIFQAWLSISAVDHKAGKTTRYVAIFSDVSPLKQQTDKLEQLAYYDPLTQIPNRLLLADRMHQAVAQTRRQNCLLAVGYLDLDAFKPINDQYGHEMGDRLLIEVSQRISKAIREVDTVARLGGDEFAFLLLGLENIDQCASTLQRMLDCIARPFSLNENTVEVSASIGATLFPEDDADADTLLRHADQAMYQAKQSGKNRFQIYDSELELNRRTHGEVLNRIQYALENGELVLYYQPIISLQTSEFASVEALLRWQHPDCGLVLPSDFLPLLQNQTLAQTVDRWVMEKAMQQLIDWAGQGLNIAVSVNLSVHTLQSEDFIGFFSSLLQRYPTVKPERYQLEILGTTALPLEDIDFISRTMRECVKLGVSFALDDFGTGYSSLTYLKHLPAQIIKIDRSFVCDMLKEEESLAIVKSVIGLAHAFRRQTVAEGVETLALGAQLLQLGCDQAQGNGISEALPAAKLPDWIKNWKAPNEWVGPVEAGHNAPLNVRRSNVNRSRQK</sequence>
<feature type="domain" description="GGDEF" evidence="5">
    <location>
        <begin position="282"/>
        <end position="415"/>
    </location>
</feature>
<dbReference type="PROSITE" id="PS50887">
    <property type="entry name" value="GGDEF"/>
    <property type="match status" value="1"/>
</dbReference>
<dbReference type="FunFam" id="3.30.70.270:FF:000001">
    <property type="entry name" value="Diguanylate cyclase domain protein"/>
    <property type="match status" value="1"/>
</dbReference>
<protein>
    <submittedName>
        <fullName evidence="6">EAL domain-containing protein</fullName>
    </submittedName>
</protein>
<dbReference type="InterPro" id="IPR052155">
    <property type="entry name" value="Biofilm_reg_signaling"/>
</dbReference>
<dbReference type="RefSeq" id="WP_153247785.1">
    <property type="nucleotide sequence ID" value="NZ_CP044205.1"/>
</dbReference>
<evidence type="ECO:0000313" key="7">
    <source>
        <dbReference type="Proteomes" id="UP000325755"/>
    </source>
</evidence>
<dbReference type="SUPFAM" id="SSF55073">
    <property type="entry name" value="Nucleotide cyclase"/>
    <property type="match status" value="1"/>
</dbReference>
<evidence type="ECO:0000313" key="6">
    <source>
        <dbReference type="EMBL" id="QFY41802.1"/>
    </source>
</evidence>
<dbReference type="Pfam" id="PF08447">
    <property type="entry name" value="PAS_3"/>
    <property type="match status" value="1"/>
</dbReference>
<evidence type="ECO:0000259" key="2">
    <source>
        <dbReference type="PROSITE" id="PS50112"/>
    </source>
</evidence>
<dbReference type="InterPro" id="IPR043128">
    <property type="entry name" value="Rev_trsase/Diguanyl_cyclase"/>
</dbReference>
<dbReference type="InterPro" id="IPR029787">
    <property type="entry name" value="Nucleotide_cyclase"/>
</dbReference>
<dbReference type="InterPro" id="IPR001633">
    <property type="entry name" value="EAL_dom"/>
</dbReference>
<dbReference type="OrthoDB" id="5571399at2"/>
<dbReference type="Pfam" id="PF00990">
    <property type="entry name" value="GGDEF"/>
    <property type="match status" value="1"/>
</dbReference>
<dbReference type="PANTHER" id="PTHR44757">
    <property type="entry name" value="DIGUANYLATE CYCLASE DGCP"/>
    <property type="match status" value="1"/>
</dbReference>
<dbReference type="NCBIfam" id="TIGR00254">
    <property type="entry name" value="GGDEF"/>
    <property type="match status" value="1"/>
</dbReference>
<gene>
    <name evidence="6" type="ORF">F6R98_03465</name>
</gene>
<dbReference type="FunCoup" id="A0A5Q0BF93">
    <property type="interactions" value="2"/>
</dbReference>
<keyword evidence="7" id="KW-1185">Reference proteome</keyword>
<evidence type="ECO:0000259" key="3">
    <source>
        <dbReference type="PROSITE" id="PS50113"/>
    </source>
</evidence>
<dbReference type="InterPro" id="IPR013655">
    <property type="entry name" value="PAS_fold_3"/>
</dbReference>
<dbReference type="InterPro" id="IPR035965">
    <property type="entry name" value="PAS-like_dom_sf"/>
</dbReference>
<feature type="domain" description="EAL" evidence="4">
    <location>
        <begin position="424"/>
        <end position="680"/>
    </location>
</feature>
<feature type="domain" description="PAC" evidence="3">
    <location>
        <begin position="196"/>
        <end position="250"/>
    </location>
</feature>
<dbReference type="EMBL" id="CP044205">
    <property type="protein sequence ID" value="QFY41802.1"/>
    <property type="molecule type" value="Genomic_DNA"/>
</dbReference>
<dbReference type="GO" id="GO:0006355">
    <property type="term" value="P:regulation of DNA-templated transcription"/>
    <property type="evidence" value="ECO:0007669"/>
    <property type="project" value="InterPro"/>
</dbReference>
<dbReference type="KEGG" id="mmob:F6R98_03465"/>
<dbReference type="Gene3D" id="3.20.20.450">
    <property type="entry name" value="EAL domain"/>
    <property type="match status" value="1"/>
</dbReference>
<dbReference type="InterPro" id="IPR035919">
    <property type="entry name" value="EAL_sf"/>
</dbReference>
<dbReference type="SUPFAM" id="SSF141868">
    <property type="entry name" value="EAL domain-like"/>
    <property type="match status" value="1"/>
</dbReference>
<dbReference type="InterPro" id="IPR001610">
    <property type="entry name" value="PAC"/>
</dbReference>
<dbReference type="AlphaFoldDB" id="A0A5Q0BF93"/>
<dbReference type="SMART" id="SM00267">
    <property type="entry name" value="GGDEF"/>
    <property type="match status" value="1"/>
</dbReference>
<dbReference type="Pfam" id="PF00989">
    <property type="entry name" value="PAS"/>
    <property type="match status" value="1"/>
</dbReference>
<dbReference type="SUPFAM" id="SSF55785">
    <property type="entry name" value="PYP-like sensor domain (PAS domain)"/>
    <property type="match status" value="2"/>
</dbReference>
<dbReference type="Proteomes" id="UP000325755">
    <property type="component" value="Chromosome"/>
</dbReference>
<dbReference type="InterPro" id="IPR000160">
    <property type="entry name" value="GGDEF_dom"/>
</dbReference>
<dbReference type="Gene3D" id="3.30.450.20">
    <property type="entry name" value="PAS domain"/>
    <property type="match status" value="2"/>
</dbReference>
<accession>A0A5Q0BF93</accession>
<dbReference type="SMART" id="SM00052">
    <property type="entry name" value="EAL"/>
    <property type="match status" value="1"/>
</dbReference>
<proteinExistence type="predicted"/>
<dbReference type="CDD" id="cd00130">
    <property type="entry name" value="PAS"/>
    <property type="match status" value="1"/>
</dbReference>
<reference evidence="6 7" key="1">
    <citation type="submission" date="2019-09" db="EMBL/GenBank/DDBJ databases">
        <title>Ecophysiology of the spiral-shaped methanotroph Methylospira mobilis as revealed by the complete genome sequence.</title>
        <authorList>
            <person name="Oshkin I.Y."/>
            <person name="Dedysh S.N."/>
            <person name="Miroshnikov K."/>
            <person name="Danilova O.V."/>
            <person name="Hakobyan A."/>
            <person name="Liesack W."/>
        </authorList>
    </citation>
    <scope>NUCLEOTIDE SEQUENCE [LARGE SCALE GENOMIC DNA]</scope>
    <source>
        <strain evidence="6 7">Shm1</strain>
    </source>
</reference>